<dbReference type="SMART" id="SM00494">
    <property type="entry name" value="ChtBD2"/>
    <property type="match status" value="3"/>
</dbReference>
<dbReference type="GO" id="GO:0008061">
    <property type="term" value="F:chitin binding"/>
    <property type="evidence" value="ECO:0007669"/>
    <property type="project" value="UniProtKB-KW"/>
</dbReference>
<dbReference type="OrthoDB" id="6020543at2759"/>
<evidence type="ECO:0000256" key="1">
    <source>
        <dbReference type="ARBA" id="ARBA00022669"/>
    </source>
</evidence>
<keyword evidence="3" id="KW-0677">Repeat</keyword>
<keyword evidence="9" id="KW-1185">Reference proteome</keyword>
<name>E0VN11_PEDHC</name>
<dbReference type="PANTHER" id="PTHR23301">
    <property type="entry name" value="CHITIN BINDING PERITROPHIN-A"/>
    <property type="match status" value="1"/>
</dbReference>
<evidence type="ECO:0000313" key="9">
    <source>
        <dbReference type="Proteomes" id="UP000009046"/>
    </source>
</evidence>
<organism>
    <name type="scientific">Pediculus humanus subsp. corporis</name>
    <name type="common">Body louse</name>
    <dbReference type="NCBI Taxonomy" id="121224"/>
    <lineage>
        <taxon>Eukaryota</taxon>
        <taxon>Metazoa</taxon>
        <taxon>Ecdysozoa</taxon>
        <taxon>Arthropoda</taxon>
        <taxon>Hexapoda</taxon>
        <taxon>Insecta</taxon>
        <taxon>Pterygota</taxon>
        <taxon>Neoptera</taxon>
        <taxon>Paraneoptera</taxon>
        <taxon>Psocodea</taxon>
        <taxon>Troctomorpha</taxon>
        <taxon>Phthiraptera</taxon>
        <taxon>Anoplura</taxon>
        <taxon>Pediculidae</taxon>
        <taxon>Pediculus</taxon>
    </lineage>
</organism>
<dbReference type="KEGG" id="phu:Phum_PHUM323760"/>
<keyword evidence="1" id="KW-0147">Chitin-binding</keyword>
<dbReference type="InterPro" id="IPR036508">
    <property type="entry name" value="Chitin-bd_dom_sf"/>
</dbReference>
<dbReference type="SUPFAM" id="SSF57625">
    <property type="entry name" value="Invertebrate chitin-binding proteins"/>
    <property type="match status" value="3"/>
</dbReference>
<dbReference type="PANTHER" id="PTHR23301:SF0">
    <property type="entry name" value="CHITIN-BINDING TYPE-2 DOMAIN-CONTAINING PROTEIN-RELATED"/>
    <property type="match status" value="1"/>
</dbReference>
<reference evidence="7" key="2">
    <citation type="submission" date="2007-04" db="EMBL/GenBank/DDBJ databases">
        <title>The genome of the human body louse.</title>
        <authorList>
            <consortium name="The Human Body Louse Genome Consortium"/>
            <person name="Kirkness E."/>
            <person name="Walenz B."/>
            <person name="Hass B."/>
            <person name="Bruggner R."/>
            <person name="Strausberg R."/>
        </authorList>
    </citation>
    <scope>NUCLEOTIDE SEQUENCE</scope>
    <source>
        <strain evidence="7">USDA</strain>
    </source>
</reference>
<dbReference type="RefSeq" id="XP_002427505.1">
    <property type="nucleotide sequence ID" value="XM_002427460.1"/>
</dbReference>
<proteinExistence type="predicted"/>
<evidence type="ECO:0000256" key="3">
    <source>
        <dbReference type="ARBA" id="ARBA00022737"/>
    </source>
</evidence>
<dbReference type="HOGENOM" id="CLU_395537_0_0_1"/>
<evidence type="ECO:0000256" key="2">
    <source>
        <dbReference type="ARBA" id="ARBA00022729"/>
    </source>
</evidence>
<dbReference type="VEuPathDB" id="VectorBase:PHUM323760"/>
<keyword evidence="2" id="KW-0732">Signal</keyword>
<dbReference type="AlphaFoldDB" id="E0VN11"/>
<keyword evidence="5" id="KW-0325">Glycoprotein</keyword>
<dbReference type="EMBL" id="AAZO01003759">
    <property type="status" value="NOT_ANNOTATED_CDS"/>
    <property type="molecule type" value="Genomic_DNA"/>
</dbReference>
<feature type="domain" description="Chitin-binding type-2" evidence="6">
    <location>
        <begin position="546"/>
        <end position="596"/>
    </location>
</feature>
<evidence type="ECO:0000259" key="6">
    <source>
        <dbReference type="PROSITE" id="PS50940"/>
    </source>
</evidence>
<dbReference type="GeneID" id="8236143"/>
<dbReference type="EMBL" id="DS235331">
    <property type="protein sequence ID" value="EEB14767.1"/>
    <property type="molecule type" value="Genomic_DNA"/>
</dbReference>
<dbReference type="EnsemblMetazoa" id="PHUM323760-RA">
    <property type="protein sequence ID" value="PHUM323760-PA"/>
    <property type="gene ID" value="PHUM323760"/>
</dbReference>
<evidence type="ECO:0000313" key="8">
    <source>
        <dbReference type="EnsemblMetazoa" id="PHUM323760-PA"/>
    </source>
</evidence>
<dbReference type="InParanoid" id="E0VN11"/>
<dbReference type="InterPro" id="IPR002557">
    <property type="entry name" value="Chitin-bd_dom"/>
</dbReference>
<feature type="domain" description="Chitin-binding type-2" evidence="6">
    <location>
        <begin position="597"/>
        <end position="652"/>
    </location>
</feature>
<gene>
    <name evidence="8" type="primary">8236143</name>
    <name evidence="7" type="ORF">Phum_PHUM323760</name>
</gene>
<dbReference type="CTD" id="8236143"/>
<keyword evidence="4" id="KW-1015">Disulfide bond</keyword>
<dbReference type="Proteomes" id="UP000009046">
    <property type="component" value="Unassembled WGS sequence"/>
</dbReference>
<feature type="domain" description="Chitin-binding type-2" evidence="6">
    <location>
        <begin position="488"/>
        <end position="544"/>
    </location>
</feature>
<dbReference type="PROSITE" id="PS50940">
    <property type="entry name" value="CHIT_BIND_II"/>
    <property type="match status" value="3"/>
</dbReference>
<sequence length="697" mass="80407">MSEREKLHVDKDYIKLNSFIVKLKKNPRIEAVHPRESKNKDFLERKEFPWSSISYYDNPSEYEDYAYEYPLPKDKIQHISPNVTFPIAGLNLTQEQIAKLPYGATYYFNPNKNKTTVIFHKKDRHKKFERNLIPKGTCKLYLEFLRYAFEKLDTMPDASYTDSDENIDYSYMRTYKYHNRPPNFEKYRPPPEIYQSVNPYDSPNPIIMKTDDENDNDFKYYQLNFTTPKPTTTTIFRIPLLPNINDEKNYDGENDRNFPGSTTTEMKTETTREIYKNPNDATLFATTSTTTTTFSYDEPVTKNSNDDNNNKVNFDDDNNSFRQIPNFDDYPRIMEKIMKNENLPYRPKSGPTLPPYDVQIDRNLEKEMTTKATTMTSRPNTLIPTQTKTDIRIIVKPSESTIKGLPPTKITEQTSQTFRTGVYTTTASPPTTTTTTTMTTQNTKEFDYLNPFSRTGIPKNFGNYDTTTTEQPEISYKKYIGKEWNDNTISCPDGYNVTYPLNGFCHKYVHCESGVALQRDCPNGLQFNIITKSCDMPHNSYCNYVCPVENGFYGVPGDCGGYFICKNSISEYRMCPPSTHWNTAADTCIFAEESTCPMKCSSVNEIKPYEGDCKGYIICSNGFPYYHKCPLTNVFDPESLSCIPDEKSTCSNDPKLMTNFINSNAICRTVQVKNGSKSQCGESIRRIIVTKLVDWNK</sequence>
<evidence type="ECO:0000313" key="7">
    <source>
        <dbReference type="EMBL" id="EEB14767.1"/>
    </source>
</evidence>
<dbReference type="Gene3D" id="2.170.140.10">
    <property type="entry name" value="Chitin binding domain"/>
    <property type="match status" value="3"/>
</dbReference>
<dbReference type="InterPro" id="IPR051940">
    <property type="entry name" value="Chitin_bind-dev_reg"/>
</dbReference>
<dbReference type="Pfam" id="PF01607">
    <property type="entry name" value="CBM_14"/>
    <property type="match status" value="3"/>
</dbReference>
<evidence type="ECO:0000256" key="5">
    <source>
        <dbReference type="ARBA" id="ARBA00023180"/>
    </source>
</evidence>
<protein>
    <submittedName>
        <fullName evidence="7 8">Chitin binding peritrophin-A, putative</fullName>
    </submittedName>
</protein>
<accession>E0VN11</accession>
<reference evidence="7" key="1">
    <citation type="submission" date="2007-04" db="EMBL/GenBank/DDBJ databases">
        <title>Annotation of Pediculus humanus corporis strain USDA.</title>
        <authorList>
            <person name="Kirkness E."/>
            <person name="Hannick L."/>
            <person name="Hass B."/>
            <person name="Bruggner R."/>
            <person name="Lawson D."/>
            <person name="Bidwell S."/>
            <person name="Joardar V."/>
            <person name="Caler E."/>
            <person name="Walenz B."/>
            <person name="Inman J."/>
            <person name="Schobel S."/>
            <person name="Galinsky K."/>
            <person name="Amedeo P."/>
            <person name="Strausberg R."/>
        </authorList>
    </citation>
    <scope>NUCLEOTIDE SEQUENCE</scope>
    <source>
        <strain evidence="7">USDA</strain>
    </source>
</reference>
<dbReference type="GO" id="GO:0005576">
    <property type="term" value="C:extracellular region"/>
    <property type="evidence" value="ECO:0007669"/>
    <property type="project" value="InterPro"/>
</dbReference>
<reference evidence="8" key="3">
    <citation type="submission" date="2020-05" db="UniProtKB">
        <authorList>
            <consortium name="EnsemblMetazoa"/>
        </authorList>
    </citation>
    <scope>IDENTIFICATION</scope>
    <source>
        <strain evidence="8">USDA</strain>
    </source>
</reference>
<evidence type="ECO:0000256" key="4">
    <source>
        <dbReference type="ARBA" id="ARBA00023157"/>
    </source>
</evidence>